<reference evidence="2 3" key="1">
    <citation type="submission" date="2016-10" db="EMBL/GenBank/DDBJ databases">
        <authorList>
            <person name="de Groot N.N."/>
        </authorList>
    </citation>
    <scope>NUCLEOTIDE SEQUENCE [LARGE SCALE GENOMIC DNA]</scope>
    <source>
        <strain evidence="2 3">ATCC 35958</strain>
    </source>
</reference>
<name>A0A1H9RI66_9BURK</name>
<dbReference type="Pfam" id="PF18159">
    <property type="entry name" value="S_4TM"/>
    <property type="match status" value="1"/>
</dbReference>
<feature type="transmembrane region" description="Helical" evidence="1">
    <location>
        <begin position="69"/>
        <end position="87"/>
    </location>
</feature>
<dbReference type="EMBL" id="FOGD01000013">
    <property type="protein sequence ID" value="SER72255.1"/>
    <property type="molecule type" value="Genomic_DNA"/>
</dbReference>
<gene>
    <name evidence="2" type="ORF">SAMN02982919_02881</name>
</gene>
<dbReference type="InterPro" id="IPR049920">
    <property type="entry name" value="IK1_05631-like"/>
</dbReference>
<keyword evidence="3" id="KW-1185">Reference proteome</keyword>
<keyword evidence="1" id="KW-0812">Transmembrane</keyword>
<keyword evidence="1" id="KW-1133">Transmembrane helix</keyword>
<proteinExistence type="predicted"/>
<accession>A0A1H9RI66</accession>
<sequence length="320" mass="36866">MHEELGRVGSRMLKMNEIIHDQNRDDRLDLLRAQRTYYRRAKRLQTMFLILALILPWVGTIWGTDDPKIRPMLALTSIMLLLFEIGLGTRVQRDWVKTAARIQEQFDTEVFQLPWNQFVVGSKVDPEVIRAVTLKPITAAQRKKVEGWYEHCVGSIPLLLGRLICQRTNITYDMRVRKAYATGWLVLASVLIAFLMYRGVHEGLTFSDLLLNVIVPFIPLAAFVLREHRKQSDTVETLTTLKSEVDKLWAKALKTPSSAELAQDSRNLQDAIYRNRTSNPLVYDWVYWLRRKLNEDLARHGAETLVADAQHSLTSVKAAQ</sequence>
<dbReference type="STRING" id="180197.SAMN02982919_02881"/>
<organism evidence="2 3">
    <name type="scientific">Giesbergeria anulus</name>
    <dbReference type="NCBI Taxonomy" id="180197"/>
    <lineage>
        <taxon>Bacteria</taxon>
        <taxon>Pseudomonadati</taxon>
        <taxon>Pseudomonadota</taxon>
        <taxon>Betaproteobacteria</taxon>
        <taxon>Burkholderiales</taxon>
        <taxon>Comamonadaceae</taxon>
        <taxon>Giesbergeria</taxon>
    </lineage>
</organism>
<feature type="transmembrane region" description="Helical" evidence="1">
    <location>
        <begin position="179"/>
        <end position="197"/>
    </location>
</feature>
<dbReference type="AlphaFoldDB" id="A0A1H9RI66"/>
<feature type="transmembrane region" description="Helical" evidence="1">
    <location>
        <begin position="209"/>
        <end position="225"/>
    </location>
</feature>
<keyword evidence="1" id="KW-0472">Membrane</keyword>
<protein>
    <submittedName>
        <fullName evidence="2">Uncharacterized protein</fullName>
    </submittedName>
</protein>
<evidence type="ECO:0000313" key="2">
    <source>
        <dbReference type="EMBL" id="SER72255.1"/>
    </source>
</evidence>
<evidence type="ECO:0000256" key="1">
    <source>
        <dbReference type="SAM" id="Phobius"/>
    </source>
</evidence>
<dbReference type="Proteomes" id="UP000199766">
    <property type="component" value="Unassembled WGS sequence"/>
</dbReference>
<evidence type="ECO:0000313" key="3">
    <source>
        <dbReference type="Proteomes" id="UP000199766"/>
    </source>
</evidence>
<feature type="transmembrane region" description="Helical" evidence="1">
    <location>
        <begin position="44"/>
        <end position="63"/>
    </location>
</feature>